<reference evidence="2" key="1">
    <citation type="submission" date="2011-07" db="EMBL/GenBank/DDBJ databases">
        <authorList>
            <consortium name="Caenorhabditis brenneri Sequencing and Analysis Consortium"/>
            <person name="Wilson R.K."/>
        </authorList>
    </citation>
    <scope>NUCLEOTIDE SEQUENCE [LARGE SCALE GENOMIC DNA]</scope>
    <source>
        <strain evidence="2">PB2801</strain>
    </source>
</reference>
<keyword evidence="2" id="KW-1185">Reference proteome</keyword>
<dbReference type="PANTHER" id="PTHR12904:SF28">
    <property type="entry name" value="ATP SYNTHASE SUBUNIT ALPHA-RELATED"/>
    <property type="match status" value="1"/>
</dbReference>
<dbReference type="SUPFAM" id="SSF52047">
    <property type="entry name" value="RNI-like"/>
    <property type="match status" value="1"/>
</dbReference>
<sequence length="537" mass="62201">MNPSSLSELSVQNVSRYLVQGYYKDEKRKLPQELSNEVFKMIYKRRRGLKKEERKQLDEGLKKILLPSKIFVYANCEADISLIRNQTIEELGFKFGTEIEDLGVKNGDDPPNKKPRTESRLVLIDIVSLLANNLTPESQRLLKTLVLTSPQERGFPFASGWVQPMARLLPSLTTLKLYSRMIENDEFASICENFPRLLVLDISRTKITSLKGISNIMYLGELSIGSWYLEDIDEIYELKALKNLRMRCGLNDSDMIDSLKSFINSDKSLVALELFDCADSNINIESLKKIEARHPTLAEIIVTGNSLVGYFPNNPNIRVISDDTFPACFNALEYFEKNGYYNGIIYTLQTISDKIDEPFEDLEKRWLQHLVRILYRMIPKHEGDVFIYLEIVNCCWDLASKQVLELLDNEDKRVLIECFLRIIESSEIEEVRYVSQLWNDMNEVIKTTQNRQTNRLISVALKYFLLTDDVDINGPCLETIECLLDKINLQSDCYKNLDREKLLTKLKNDQPDFDNLPNSKEVIEKLIKLFETKHQPL</sequence>
<dbReference type="HOGENOM" id="CLU_490236_0_0_1"/>
<protein>
    <submittedName>
        <fullName evidence="1">Uncharacterized protein</fullName>
    </submittedName>
</protein>
<dbReference type="Gene3D" id="3.80.10.10">
    <property type="entry name" value="Ribonuclease Inhibitor"/>
    <property type="match status" value="1"/>
</dbReference>
<gene>
    <name evidence="1" type="ORF">CAEBREN_10966</name>
</gene>
<evidence type="ECO:0000313" key="1">
    <source>
        <dbReference type="EMBL" id="EGT52990.1"/>
    </source>
</evidence>
<dbReference type="EMBL" id="GL379839">
    <property type="protein sequence ID" value="EGT52990.1"/>
    <property type="molecule type" value="Genomic_DNA"/>
</dbReference>
<accession>G0N512</accession>
<dbReference type="InParanoid" id="G0N512"/>
<dbReference type="AlphaFoldDB" id="G0N512"/>
<dbReference type="PANTHER" id="PTHR12904">
    <property type="match status" value="1"/>
</dbReference>
<dbReference type="InterPro" id="IPR032675">
    <property type="entry name" value="LRR_dom_sf"/>
</dbReference>
<organism evidence="2">
    <name type="scientific">Caenorhabditis brenneri</name>
    <name type="common">Nematode worm</name>
    <dbReference type="NCBI Taxonomy" id="135651"/>
    <lineage>
        <taxon>Eukaryota</taxon>
        <taxon>Metazoa</taxon>
        <taxon>Ecdysozoa</taxon>
        <taxon>Nematoda</taxon>
        <taxon>Chromadorea</taxon>
        <taxon>Rhabditida</taxon>
        <taxon>Rhabditina</taxon>
        <taxon>Rhabditomorpha</taxon>
        <taxon>Rhabditoidea</taxon>
        <taxon>Rhabditidae</taxon>
        <taxon>Peloderinae</taxon>
        <taxon>Caenorhabditis</taxon>
    </lineage>
</organism>
<dbReference type="OrthoDB" id="5911081at2759"/>
<dbReference type="FunCoup" id="G0N512">
    <property type="interactions" value="18"/>
</dbReference>
<name>G0N512_CAEBE</name>
<dbReference type="Proteomes" id="UP000008068">
    <property type="component" value="Unassembled WGS sequence"/>
</dbReference>
<dbReference type="InterPro" id="IPR051341">
    <property type="entry name" value="Zyg-11_UBL_adapter"/>
</dbReference>
<proteinExistence type="predicted"/>
<evidence type="ECO:0000313" key="2">
    <source>
        <dbReference type="Proteomes" id="UP000008068"/>
    </source>
</evidence>
<dbReference type="GO" id="GO:0031462">
    <property type="term" value="C:Cul2-RING ubiquitin ligase complex"/>
    <property type="evidence" value="ECO:0007669"/>
    <property type="project" value="TreeGrafter"/>
</dbReference>
<dbReference type="eggNOG" id="KOG3665">
    <property type="taxonomic scope" value="Eukaryota"/>
</dbReference>